<evidence type="ECO:0008006" key="4">
    <source>
        <dbReference type="Google" id="ProtNLM"/>
    </source>
</evidence>
<feature type="signal peptide" evidence="1">
    <location>
        <begin position="1"/>
        <end position="21"/>
    </location>
</feature>
<dbReference type="Proteomes" id="UP000095746">
    <property type="component" value="Unassembled WGS sequence"/>
</dbReference>
<name>A0A174P371_FLAPL</name>
<protein>
    <recommendedName>
        <fullName evidence="4">Secreted protein</fullName>
    </recommendedName>
</protein>
<sequence length="240" mass="26564">MRSISFSSLAWSSLSSLLAFTTPMGSMKKVAPEEDTSCTRPGTSFLCSDLTGTTKRSLRWVMMASWRYFAWLEERSLLRMSRTLEAVARICRRMEASSGLAVSAISSSPTMEPVILSSRKRLAVRERNRWSMQVFFRSSPSPYSLAERAARSTAAMSSSSRVLSAPPMWARWREAATGLTPEKEGLPRRALMSTAALVSSSARWTSSGSVMGRSARQRSLPSWVTAWPARRSSTLGSSRI</sequence>
<proteinExistence type="predicted"/>
<dbReference type="EMBL" id="CYZT01000387">
    <property type="protein sequence ID" value="CUP52539.1"/>
    <property type="molecule type" value="Genomic_DNA"/>
</dbReference>
<dbReference type="AlphaFoldDB" id="A0A174P371"/>
<keyword evidence="1" id="KW-0732">Signal</keyword>
<evidence type="ECO:0000313" key="3">
    <source>
        <dbReference type="Proteomes" id="UP000095746"/>
    </source>
</evidence>
<evidence type="ECO:0000256" key="1">
    <source>
        <dbReference type="SAM" id="SignalP"/>
    </source>
</evidence>
<feature type="chain" id="PRO_5039470429" description="Secreted protein" evidence="1">
    <location>
        <begin position="22"/>
        <end position="240"/>
    </location>
</feature>
<reference evidence="2 3" key="1">
    <citation type="submission" date="2015-09" db="EMBL/GenBank/DDBJ databases">
        <authorList>
            <consortium name="Pathogen Informatics"/>
        </authorList>
    </citation>
    <scope>NUCLEOTIDE SEQUENCE [LARGE SCALE GENOMIC DNA]</scope>
    <source>
        <strain evidence="2 3">2789STDY5608854</strain>
    </source>
</reference>
<accession>A0A174P371</accession>
<evidence type="ECO:0000313" key="2">
    <source>
        <dbReference type="EMBL" id="CUP52539.1"/>
    </source>
</evidence>
<gene>
    <name evidence="2" type="ORF">ERS852411_03250</name>
</gene>
<organism evidence="2 3">
    <name type="scientific">Flavonifractor plautii</name>
    <name type="common">Fusobacterium plautii</name>
    <dbReference type="NCBI Taxonomy" id="292800"/>
    <lineage>
        <taxon>Bacteria</taxon>
        <taxon>Bacillati</taxon>
        <taxon>Bacillota</taxon>
        <taxon>Clostridia</taxon>
        <taxon>Eubacteriales</taxon>
        <taxon>Oscillospiraceae</taxon>
        <taxon>Flavonifractor</taxon>
    </lineage>
</organism>